<comment type="similarity">
    <text evidence="1">Belongs to the iron/ascorbate-dependent oxidoreductase family.</text>
</comment>
<dbReference type="Proteomes" id="UP000703269">
    <property type="component" value="Unassembled WGS sequence"/>
</dbReference>
<accession>A0A9P3LKI1</accession>
<evidence type="ECO:0000256" key="1">
    <source>
        <dbReference type="RuleBase" id="RU003682"/>
    </source>
</evidence>
<dbReference type="InterPro" id="IPR027443">
    <property type="entry name" value="IPNS-like_sf"/>
</dbReference>
<organism evidence="4 5">
    <name type="scientific">Phanerochaete sordida</name>
    <dbReference type="NCBI Taxonomy" id="48140"/>
    <lineage>
        <taxon>Eukaryota</taxon>
        <taxon>Fungi</taxon>
        <taxon>Dikarya</taxon>
        <taxon>Basidiomycota</taxon>
        <taxon>Agaricomycotina</taxon>
        <taxon>Agaricomycetes</taxon>
        <taxon>Polyporales</taxon>
        <taxon>Phanerochaetaceae</taxon>
        <taxon>Phanerochaete</taxon>
    </lineage>
</organism>
<gene>
    <name evidence="4" type="ORF">PsYK624_134880</name>
</gene>
<name>A0A9P3LKI1_9APHY</name>
<dbReference type="Pfam" id="PF03171">
    <property type="entry name" value="2OG-FeII_Oxy"/>
    <property type="match status" value="1"/>
</dbReference>
<dbReference type="InterPro" id="IPR026992">
    <property type="entry name" value="DIOX_N"/>
</dbReference>
<dbReference type="GO" id="GO:0016491">
    <property type="term" value="F:oxidoreductase activity"/>
    <property type="evidence" value="ECO:0007669"/>
    <property type="project" value="UniProtKB-KW"/>
</dbReference>
<dbReference type="InterPro" id="IPR044861">
    <property type="entry name" value="IPNS-like_FE2OG_OXY"/>
</dbReference>
<feature type="region of interest" description="Disordered" evidence="2">
    <location>
        <begin position="328"/>
        <end position="347"/>
    </location>
</feature>
<proteinExistence type="inferred from homology"/>
<keyword evidence="1" id="KW-0408">Iron</keyword>
<keyword evidence="1" id="KW-0479">Metal-binding</keyword>
<comment type="caution">
    <text evidence="4">The sequence shown here is derived from an EMBL/GenBank/DDBJ whole genome shotgun (WGS) entry which is preliminary data.</text>
</comment>
<evidence type="ECO:0000259" key="3">
    <source>
        <dbReference type="PROSITE" id="PS51471"/>
    </source>
</evidence>
<keyword evidence="5" id="KW-1185">Reference proteome</keyword>
<dbReference type="PANTHER" id="PTHR47990">
    <property type="entry name" value="2-OXOGLUTARATE (2OG) AND FE(II)-DEPENDENT OXYGENASE SUPERFAMILY PROTEIN-RELATED"/>
    <property type="match status" value="1"/>
</dbReference>
<feature type="region of interest" description="Disordered" evidence="2">
    <location>
        <begin position="172"/>
        <end position="197"/>
    </location>
</feature>
<dbReference type="SUPFAM" id="SSF51197">
    <property type="entry name" value="Clavaminate synthase-like"/>
    <property type="match status" value="1"/>
</dbReference>
<dbReference type="AlphaFoldDB" id="A0A9P3LKI1"/>
<feature type="domain" description="Fe2OG dioxygenase" evidence="3">
    <location>
        <begin position="173"/>
        <end position="285"/>
    </location>
</feature>
<evidence type="ECO:0000313" key="4">
    <source>
        <dbReference type="EMBL" id="GJE97272.1"/>
    </source>
</evidence>
<dbReference type="OrthoDB" id="406156at2759"/>
<dbReference type="PROSITE" id="PS51471">
    <property type="entry name" value="FE2OG_OXY"/>
    <property type="match status" value="1"/>
</dbReference>
<dbReference type="Pfam" id="PF14226">
    <property type="entry name" value="DIOX_N"/>
    <property type="match status" value="1"/>
</dbReference>
<dbReference type="InterPro" id="IPR050231">
    <property type="entry name" value="Iron_ascorbate_oxido_reductase"/>
</dbReference>
<evidence type="ECO:0000313" key="5">
    <source>
        <dbReference type="Proteomes" id="UP000703269"/>
    </source>
</evidence>
<evidence type="ECO:0000256" key="2">
    <source>
        <dbReference type="SAM" id="MobiDB-lite"/>
    </source>
</evidence>
<dbReference type="GO" id="GO:0046872">
    <property type="term" value="F:metal ion binding"/>
    <property type="evidence" value="ECO:0007669"/>
    <property type="project" value="UniProtKB-KW"/>
</dbReference>
<dbReference type="Gene3D" id="2.60.120.330">
    <property type="entry name" value="B-lactam Antibiotic, Isopenicillin N Synthase, Chain"/>
    <property type="match status" value="1"/>
</dbReference>
<keyword evidence="1" id="KW-0560">Oxidoreductase</keyword>
<dbReference type="EMBL" id="BPQB01000069">
    <property type="protein sequence ID" value="GJE97272.1"/>
    <property type="molecule type" value="Genomic_DNA"/>
</dbReference>
<dbReference type="InterPro" id="IPR005123">
    <property type="entry name" value="Oxoglu/Fe-dep_dioxygenase_dom"/>
</dbReference>
<sequence>MSDFPDLPPFPDDVPTVPLLVIDYQLIKDGDQGETDKLWEAATKLGFWYLKNHGLDDEAERMFQMGAETMALPLEEKLRFEQGDTGKSFGYKAQGANAVDESGQRDSVEFINVAADDARAFPGVAHRTYPRPVHARMADTVVPWTRGAAAVNAAVLAVFDARLGLAPGTLAARHDPAQHSGSESRVIRKPPTPEMRPEQAALGAHTDFGSLSFLVNRLGGLQVYPPGADGWCYVKPLPGHAICNIGDALALFSGGILRSNLHRVVAPPGAQAAYTRWSLVFFTRPADGVPLRALAEHSSKIAAAVAAAPDPARWASRETAGEWYARRTRNQRVNNRTGPETWRASRGTEHVDDTVGAGVVGVAA</sequence>
<reference evidence="4 5" key="1">
    <citation type="submission" date="2021-08" db="EMBL/GenBank/DDBJ databases">
        <title>Draft Genome Sequence of Phanerochaete sordida strain YK-624.</title>
        <authorList>
            <person name="Mori T."/>
            <person name="Dohra H."/>
            <person name="Suzuki T."/>
            <person name="Kawagishi H."/>
            <person name="Hirai H."/>
        </authorList>
    </citation>
    <scope>NUCLEOTIDE SEQUENCE [LARGE SCALE GENOMIC DNA]</scope>
    <source>
        <strain evidence="4 5">YK-624</strain>
    </source>
</reference>
<protein>
    <submittedName>
        <fullName evidence="4">Clavaminate synthase-like protein</fullName>
    </submittedName>
</protein>